<evidence type="ECO:0000256" key="6">
    <source>
        <dbReference type="ARBA" id="ARBA00039459"/>
    </source>
</evidence>
<keyword evidence="3 8" id="KW-1133">Transmembrane helix</keyword>
<evidence type="ECO:0000259" key="9">
    <source>
        <dbReference type="PROSITE" id="PS51225"/>
    </source>
</evidence>
<dbReference type="InterPro" id="IPR008253">
    <property type="entry name" value="Marvel"/>
</dbReference>
<comment type="subcellular location">
    <subcellularLocation>
        <location evidence="1">Membrane</location>
        <topology evidence="1">Multi-pass membrane protein</topology>
    </subcellularLocation>
</comment>
<evidence type="ECO:0000256" key="7">
    <source>
        <dbReference type="PROSITE-ProRule" id="PRU00581"/>
    </source>
</evidence>
<comment type="function">
    <text evidence="5">May play a role in cell differentiation in the intestinal epithelium.</text>
</comment>
<evidence type="ECO:0000256" key="3">
    <source>
        <dbReference type="ARBA" id="ARBA00022989"/>
    </source>
</evidence>
<evidence type="ECO:0000256" key="2">
    <source>
        <dbReference type="ARBA" id="ARBA00022692"/>
    </source>
</evidence>
<accession>A0A8J6EZA5</accession>
<proteinExistence type="predicted"/>
<evidence type="ECO:0000313" key="10">
    <source>
        <dbReference type="EMBL" id="KAG9477775.1"/>
    </source>
</evidence>
<dbReference type="AlphaFoldDB" id="A0A8J6EZA5"/>
<keyword evidence="4 7" id="KW-0472">Membrane</keyword>
<feature type="domain" description="MARVEL" evidence="9">
    <location>
        <begin position="1"/>
        <end position="106"/>
    </location>
</feature>
<feature type="transmembrane region" description="Helical" evidence="8">
    <location>
        <begin position="23"/>
        <end position="42"/>
    </location>
</feature>
<dbReference type="GO" id="GO:0016020">
    <property type="term" value="C:membrane"/>
    <property type="evidence" value="ECO:0007669"/>
    <property type="project" value="UniProtKB-SubCell"/>
</dbReference>
<organism evidence="10 11">
    <name type="scientific">Eleutherodactylus coqui</name>
    <name type="common">Puerto Rican coqui</name>
    <dbReference type="NCBI Taxonomy" id="57060"/>
    <lineage>
        <taxon>Eukaryota</taxon>
        <taxon>Metazoa</taxon>
        <taxon>Chordata</taxon>
        <taxon>Craniata</taxon>
        <taxon>Vertebrata</taxon>
        <taxon>Euteleostomi</taxon>
        <taxon>Amphibia</taxon>
        <taxon>Batrachia</taxon>
        <taxon>Anura</taxon>
        <taxon>Neobatrachia</taxon>
        <taxon>Hyloidea</taxon>
        <taxon>Eleutherodactylidae</taxon>
        <taxon>Eleutherodactylinae</taxon>
        <taxon>Eleutherodactylus</taxon>
        <taxon>Eleutherodactylus</taxon>
    </lineage>
</organism>
<evidence type="ECO:0000256" key="5">
    <source>
        <dbReference type="ARBA" id="ARBA00037152"/>
    </source>
</evidence>
<keyword evidence="2 7" id="KW-0812">Transmembrane</keyword>
<evidence type="ECO:0000256" key="1">
    <source>
        <dbReference type="ARBA" id="ARBA00004141"/>
    </source>
</evidence>
<name>A0A8J6EZA5_ELECQ</name>
<comment type="caution">
    <text evidence="10">The sequence shown here is derived from an EMBL/GenBank/DDBJ whole genome shotgun (WGS) entry which is preliminary data.</text>
</comment>
<dbReference type="PANTHER" id="PTHR22776:SF4">
    <property type="entry name" value="PROTEOLIPID PROTEIN 2"/>
    <property type="match status" value="1"/>
</dbReference>
<evidence type="ECO:0000256" key="8">
    <source>
        <dbReference type="SAM" id="Phobius"/>
    </source>
</evidence>
<dbReference type="PROSITE" id="PS51225">
    <property type="entry name" value="MARVEL"/>
    <property type="match status" value="1"/>
</dbReference>
<dbReference type="InterPro" id="IPR050578">
    <property type="entry name" value="MARVEL-CKLF_proteins"/>
</dbReference>
<keyword evidence="11" id="KW-1185">Reference proteome</keyword>
<dbReference type="EMBL" id="WNTK01000009">
    <property type="protein sequence ID" value="KAG9477775.1"/>
    <property type="molecule type" value="Genomic_DNA"/>
</dbReference>
<gene>
    <name evidence="10" type="ORF">GDO78_012994</name>
</gene>
<dbReference type="Proteomes" id="UP000770717">
    <property type="component" value="Unassembled WGS sequence"/>
</dbReference>
<sequence>VLCLIVLFCYAASYTVGYIGLPIAEIILAVIFFLVYALRYDQQFQVVHWPWSDFIRATVGGALFIIVCLVCLIRGGDGPGIAGSVFGVLTGILFAYDAYTIFPPRVPTHTQAATESPGNI</sequence>
<evidence type="ECO:0000256" key="4">
    <source>
        <dbReference type="ARBA" id="ARBA00023136"/>
    </source>
</evidence>
<dbReference type="OrthoDB" id="9898022at2759"/>
<protein>
    <recommendedName>
        <fullName evidence="6">Proteolipid protein 2</fullName>
    </recommendedName>
</protein>
<feature type="transmembrane region" description="Helical" evidence="8">
    <location>
        <begin position="81"/>
        <end position="102"/>
    </location>
</feature>
<feature type="transmembrane region" description="Helical" evidence="8">
    <location>
        <begin position="54"/>
        <end position="75"/>
    </location>
</feature>
<evidence type="ECO:0000313" key="11">
    <source>
        <dbReference type="Proteomes" id="UP000770717"/>
    </source>
</evidence>
<dbReference type="PANTHER" id="PTHR22776">
    <property type="entry name" value="MARVEL-CONTAINING POTENTIAL LIPID RAFT-ASSOCIATED PROTEIN"/>
    <property type="match status" value="1"/>
</dbReference>
<reference evidence="10" key="1">
    <citation type="thesis" date="2020" institute="ProQuest LLC" country="789 East Eisenhower Parkway, Ann Arbor, MI, USA">
        <title>Comparative Genomics and Chromosome Evolution.</title>
        <authorList>
            <person name="Mudd A.B."/>
        </authorList>
    </citation>
    <scope>NUCLEOTIDE SEQUENCE</scope>
    <source>
        <strain evidence="10">HN-11 Male</strain>
        <tissue evidence="10">Kidney and liver</tissue>
    </source>
</reference>
<feature type="non-terminal residue" evidence="10">
    <location>
        <position position="1"/>
    </location>
</feature>